<dbReference type="STRING" id="1782.AWC18_18280"/>
<reference evidence="1 2" key="1">
    <citation type="submission" date="2016-01" db="EMBL/GenBank/DDBJ databases">
        <title>The new phylogeny of the genus Mycobacterium.</title>
        <authorList>
            <person name="Tarcisio F."/>
            <person name="Conor M."/>
            <person name="Antonella G."/>
            <person name="Elisabetta G."/>
            <person name="Giulia F.S."/>
            <person name="Sara T."/>
            <person name="Anna F."/>
            <person name="Clotilde B."/>
            <person name="Roberto B."/>
            <person name="Veronica D.S."/>
            <person name="Fabio R."/>
            <person name="Monica P."/>
            <person name="Olivier J."/>
            <person name="Enrico T."/>
            <person name="Nicola S."/>
        </authorList>
    </citation>
    <scope>NUCLEOTIDE SEQUENCE [LARGE SCALE GENOMIC DNA]</scope>
    <source>
        <strain evidence="1 2">DSM 44164</strain>
    </source>
</reference>
<dbReference type="Proteomes" id="UP000193108">
    <property type="component" value="Unassembled WGS sequence"/>
</dbReference>
<evidence type="ECO:0000313" key="1">
    <source>
        <dbReference type="EMBL" id="ORW16639.1"/>
    </source>
</evidence>
<organism evidence="1 2">
    <name type="scientific">Mycolicibacter nonchromogenicus</name>
    <name type="common">Mycobacterium nonchromogenicum</name>
    <dbReference type="NCBI Taxonomy" id="1782"/>
    <lineage>
        <taxon>Bacteria</taxon>
        <taxon>Bacillati</taxon>
        <taxon>Actinomycetota</taxon>
        <taxon>Actinomycetes</taxon>
        <taxon>Mycobacteriales</taxon>
        <taxon>Mycobacteriaceae</taxon>
        <taxon>Mycolicibacter</taxon>
    </lineage>
</organism>
<gene>
    <name evidence="1" type="ORF">AWC18_18280</name>
</gene>
<evidence type="ECO:0000313" key="2">
    <source>
        <dbReference type="Proteomes" id="UP000193108"/>
    </source>
</evidence>
<dbReference type="RefSeq" id="WP_076047482.1">
    <property type="nucleotide sequence ID" value="NZ_LQPI01000072.1"/>
</dbReference>
<accession>A0A1X1YZW4</accession>
<keyword evidence="2" id="KW-1185">Reference proteome</keyword>
<dbReference type="EMBL" id="LQPI01000072">
    <property type="protein sequence ID" value="ORW16639.1"/>
    <property type="molecule type" value="Genomic_DNA"/>
</dbReference>
<sequence length="304" mass="32424">MQLALAGGSTDPGTVSTTRATGLLAAGIALAGAGVIAVNPVAPLVSLDHHQPAIELTATTAENLDYLADLLSGPSPIFSAIGELSGYYGQVASNSLQGSWDGIEGMWSGIGPIRGLENTLPEIIDFLKEGDVTHAWNLINWDMVFGAQYIFQPLFNHVVAGEEVTGILGIGTDLSQVWTNVMDIFDDFDFWKGAAKSIWEPFLGFQFALAENFTFNSDHEAQNPIDALLNGYIVWDEDGGVPRAPWTGLLTENGTFAFLFDKLPELIGNALTSTIPVADVDVDLGDAVSAASLLDFSWLTDLFA</sequence>
<name>A0A1X1YZW4_MYCNO</name>
<proteinExistence type="predicted"/>
<dbReference type="AlphaFoldDB" id="A0A1X1YZW4"/>
<comment type="caution">
    <text evidence="1">The sequence shown here is derived from an EMBL/GenBank/DDBJ whole genome shotgun (WGS) entry which is preliminary data.</text>
</comment>
<protein>
    <submittedName>
        <fullName evidence="1">Uncharacterized protein</fullName>
    </submittedName>
</protein>